<reference evidence="1 2" key="1">
    <citation type="submission" date="2017-02" db="EMBL/GenBank/DDBJ databases">
        <title>Whole genome shotgun sequence of Pantoea agglomerans strain AS1 isolated from a cycad, Zamia floridana in Central Florida, USA.</title>
        <authorList>
            <person name="Lata P."/>
            <person name="Govindarajan S."/>
            <person name="Qi F."/>
            <person name="Li J.-L."/>
            <person name="Maurya S.K."/>
            <person name="Sahoo M.K."/>
        </authorList>
    </citation>
    <scope>NUCLEOTIDE SEQUENCE [LARGE SCALE GENOMIC DNA]</scope>
    <source>
        <strain evidence="1 2">AS1</strain>
    </source>
</reference>
<evidence type="ECO:0000313" key="1">
    <source>
        <dbReference type="EMBL" id="OQP31435.1"/>
    </source>
</evidence>
<sequence>MEKRLDNNGYIDFPFPATRNEDGSLNPCGIDLTLQTDRIDEIAVLAQSANLRRLLEEINLQDGLFMTLACDWQQREDAVCGFVDFAFRPELPETQQETLTLDQAFGRYLREQAAQHGLEPDALINFARCVLDWGWSPLRQRGREYEKVTVMYYCQQRDEAEWCLDHLRHFLASWYPACRQTPAARQA</sequence>
<dbReference type="RefSeq" id="WP_081141126.1">
    <property type="nucleotide sequence ID" value="NZ_MWUE01000027.1"/>
</dbReference>
<dbReference type="OrthoDB" id="6541275at2"/>
<gene>
    <name evidence="1" type="ORF">B2J69_18650</name>
</gene>
<dbReference type="Proteomes" id="UP000192769">
    <property type="component" value="Unassembled WGS sequence"/>
</dbReference>
<accession>A0A1V9DCD1</accession>
<comment type="caution">
    <text evidence="1">The sequence shown here is derived from an EMBL/GenBank/DDBJ whole genome shotgun (WGS) entry which is preliminary data.</text>
</comment>
<evidence type="ECO:0000313" key="2">
    <source>
        <dbReference type="Proteomes" id="UP000192769"/>
    </source>
</evidence>
<dbReference type="AlphaFoldDB" id="A0A1V9DCD1"/>
<dbReference type="EMBL" id="MWUE01000027">
    <property type="protein sequence ID" value="OQP31435.1"/>
    <property type="molecule type" value="Genomic_DNA"/>
</dbReference>
<name>A0A1V9DCD1_9GAMM</name>
<keyword evidence="2" id="KW-1185">Reference proteome</keyword>
<organism evidence="1 2">
    <name type="scientific">Pantoea latae</name>
    <dbReference type="NCBI Taxonomy" id="1964541"/>
    <lineage>
        <taxon>Bacteria</taxon>
        <taxon>Pseudomonadati</taxon>
        <taxon>Pseudomonadota</taxon>
        <taxon>Gammaproteobacteria</taxon>
        <taxon>Enterobacterales</taxon>
        <taxon>Erwiniaceae</taxon>
        <taxon>Pantoea</taxon>
    </lineage>
</organism>
<protein>
    <submittedName>
        <fullName evidence="1">Uncharacterized protein</fullName>
    </submittedName>
</protein>
<proteinExistence type="predicted"/>